<evidence type="ECO:0000256" key="4">
    <source>
        <dbReference type="ARBA" id="ARBA00037106"/>
    </source>
</evidence>
<dbReference type="SUPFAM" id="SSF47598">
    <property type="entry name" value="Ribbon-helix-helix"/>
    <property type="match status" value="1"/>
</dbReference>
<accession>A0A0M2K8E6</accession>
<dbReference type="Gene3D" id="6.10.10.120">
    <property type="entry name" value="Antitoxin ParD1-like"/>
    <property type="match status" value="1"/>
</dbReference>
<dbReference type="NCBIfam" id="TIGR02606">
    <property type="entry name" value="antidote_CC2985"/>
    <property type="match status" value="1"/>
</dbReference>
<protein>
    <recommendedName>
        <fullName evidence="2">Antitoxin ParD</fullName>
    </recommendedName>
</protein>
<name>A0A0M2K8E6_9GAMM</name>
<dbReference type="CDD" id="cd22231">
    <property type="entry name" value="RHH_NikR_HicB-like"/>
    <property type="match status" value="1"/>
</dbReference>
<comment type="caution">
    <text evidence="6">The sequence shown here is derived from an EMBL/GenBank/DDBJ whole genome shotgun (WGS) entry which is preliminary data.</text>
</comment>
<dbReference type="Proteomes" id="UP000033924">
    <property type="component" value="Unassembled WGS sequence"/>
</dbReference>
<dbReference type="STRING" id="65700.SY86_09790"/>
<dbReference type="Pfam" id="PF03693">
    <property type="entry name" value="ParD_antitoxin"/>
    <property type="match status" value="1"/>
</dbReference>
<keyword evidence="3" id="KW-1277">Toxin-antitoxin system</keyword>
<evidence type="ECO:0000256" key="3">
    <source>
        <dbReference type="ARBA" id="ARBA00022649"/>
    </source>
</evidence>
<feature type="region of interest" description="Disordered" evidence="5">
    <location>
        <begin position="65"/>
        <end position="85"/>
    </location>
</feature>
<gene>
    <name evidence="6" type="ORF">SY86_09790</name>
</gene>
<evidence type="ECO:0000313" key="7">
    <source>
        <dbReference type="Proteomes" id="UP000033924"/>
    </source>
</evidence>
<evidence type="ECO:0000256" key="5">
    <source>
        <dbReference type="SAM" id="MobiDB-lite"/>
    </source>
</evidence>
<reference evidence="6 7" key="1">
    <citation type="submission" date="2015-01" db="EMBL/GenBank/DDBJ databases">
        <title>Erwinia tracheiphila.</title>
        <authorList>
            <person name="Shapiro L.R."/>
        </authorList>
    </citation>
    <scope>NUCLEOTIDE SEQUENCE [LARGE SCALE GENOMIC DNA]</scope>
    <source>
        <strain evidence="6 7">BuffGH</strain>
    </source>
</reference>
<dbReference type="PANTHER" id="PTHR36582:SF2">
    <property type="entry name" value="ANTITOXIN PARD"/>
    <property type="match status" value="1"/>
</dbReference>
<dbReference type="RefSeq" id="WP_016192900.1">
    <property type="nucleotide sequence ID" value="NZ_CP089932.1"/>
</dbReference>
<evidence type="ECO:0000256" key="1">
    <source>
        <dbReference type="ARBA" id="ARBA00008580"/>
    </source>
</evidence>
<comment type="similarity">
    <text evidence="1">Belongs to the ParD antitoxin family.</text>
</comment>
<sequence length="85" mass="9411">MRSTQQFSITLTNEMAEMVRARVASGNYASESEVIREGLRALSDRDNAIEAWLMNTAAPALDALRKKPDSGRSTEQVRAAVKKNK</sequence>
<evidence type="ECO:0000256" key="2">
    <source>
        <dbReference type="ARBA" id="ARBA00017940"/>
    </source>
</evidence>
<organism evidence="6 7">
    <name type="scientific">Erwinia tracheiphila</name>
    <dbReference type="NCBI Taxonomy" id="65700"/>
    <lineage>
        <taxon>Bacteria</taxon>
        <taxon>Pseudomonadati</taxon>
        <taxon>Pseudomonadota</taxon>
        <taxon>Gammaproteobacteria</taxon>
        <taxon>Enterobacterales</taxon>
        <taxon>Erwiniaceae</taxon>
        <taxon>Erwinia</taxon>
    </lineage>
</organism>
<proteinExistence type="inferred from homology"/>
<dbReference type="InterPro" id="IPR038296">
    <property type="entry name" value="ParD_sf"/>
</dbReference>
<dbReference type="PANTHER" id="PTHR36582">
    <property type="entry name" value="ANTITOXIN PARD"/>
    <property type="match status" value="1"/>
</dbReference>
<dbReference type="EMBL" id="JXNU01000003">
    <property type="protein sequence ID" value="KKF35655.1"/>
    <property type="molecule type" value="Genomic_DNA"/>
</dbReference>
<keyword evidence="7" id="KW-1185">Reference proteome</keyword>
<dbReference type="InterPro" id="IPR010985">
    <property type="entry name" value="Ribbon_hlx_hlx"/>
</dbReference>
<evidence type="ECO:0000313" key="6">
    <source>
        <dbReference type="EMBL" id="KKF35655.1"/>
    </source>
</evidence>
<dbReference type="PATRIC" id="fig|65700.7.peg.2460"/>
<comment type="function">
    <text evidence="4">Antitoxin component of a type II toxin-antitoxin (TA) system. Neutralizes the effect of toxin ParE.</text>
</comment>
<dbReference type="GO" id="GO:0006355">
    <property type="term" value="P:regulation of DNA-templated transcription"/>
    <property type="evidence" value="ECO:0007669"/>
    <property type="project" value="InterPro"/>
</dbReference>
<dbReference type="InterPro" id="IPR022789">
    <property type="entry name" value="ParD"/>
</dbReference>
<dbReference type="AlphaFoldDB" id="A0A0M2K8E6"/>